<reference evidence="2 3" key="1">
    <citation type="journal article" date="2015" name="BMC Genomics">
        <title>Genome mining reveals unlocked bioactive potential of marine Gram-negative bacteria.</title>
        <authorList>
            <person name="Machado H."/>
            <person name="Sonnenschein E.C."/>
            <person name="Melchiorsen J."/>
            <person name="Gram L."/>
        </authorList>
    </citation>
    <scope>NUCLEOTIDE SEQUENCE [LARGE SCALE GENOMIC DNA]</scope>
    <source>
        <strain evidence="2 3">S2471</strain>
    </source>
</reference>
<accession>A0A0F4QHQ7</accession>
<evidence type="ECO:0008006" key="4">
    <source>
        <dbReference type="Google" id="ProtNLM"/>
    </source>
</evidence>
<evidence type="ECO:0000256" key="1">
    <source>
        <dbReference type="SAM" id="SignalP"/>
    </source>
</evidence>
<evidence type="ECO:0000313" key="3">
    <source>
        <dbReference type="Proteomes" id="UP000033452"/>
    </source>
</evidence>
<dbReference type="Proteomes" id="UP000033452">
    <property type="component" value="Unassembled WGS sequence"/>
</dbReference>
<dbReference type="OrthoDB" id="6190837at2"/>
<comment type="caution">
    <text evidence="2">The sequence shown here is derived from an EMBL/GenBank/DDBJ whole genome shotgun (WGS) entry which is preliminary data.</text>
</comment>
<feature type="signal peptide" evidence="1">
    <location>
        <begin position="1"/>
        <end position="24"/>
    </location>
</feature>
<keyword evidence="3" id="KW-1185">Reference proteome</keyword>
<gene>
    <name evidence="2" type="ORF">TW77_16820</name>
</gene>
<dbReference type="Pfam" id="PF11301">
    <property type="entry name" value="DUF3103"/>
    <property type="match status" value="1"/>
</dbReference>
<organism evidence="2 3">
    <name type="scientific">Pseudoalteromonas rubra</name>
    <dbReference type="NCBI Taxonomy" id="43658"/>
    <lineage>
        <taxon>Bacteria</taxon>
        <taxon>Pseudomonadati</taxon>
        <taxon>Pseudomonadota</taxon>
        <taxon>Gammaproteobacteria</taxon>
        <taxon>Alteromonadales</taxon>
        <taxon>Pseudoalteromonadaceae</taxon>
        <taxon>Pseudoalteromonas</taxon>
    </lineage>
</organism>
<dbReference type="PATRIC" id="fig|43658.5.peg.3558"/>
<dbReference type="RefSeq" id="WP_046006138.1">
    <property type="nucleotide sequence ID" value="NZ_JXYA01000041.1"/>
</dbReference>
<dbReference type="InterPro" id="IPR021452">
    <property type="entry name" value="DUF3103"/>
</dbReference>
<dbReference type="EMBL" id="JXYA01000041">
    <property type="protein sequence ID" value="KJZ07141.1"/>
    <property type="molecule type" value="Genomic_DNA"/>
</dbReference>
<protein>
    <recommendedName>
        <fullName evidence="4">DUF3103 domain-containing protein</fullName>
    </recommendedName>
</protein>
<keyword evidence="1" id="KW-0732">Signal</keyword>
<proteinExistence type="predicted"/>
<sequence>MKRISQMTLSALALGLSAAASATAAPVETVSNLAAPLAQIDRFNPQAFQVSDIKKVMAKSLAQELSQQGPRWQSALASQPRLTVQDMQVSQQAQSLIGQASTQTRVLKGLPQSDSNLYQLRLASADMLSQWQEGEEPLIAFAPKGDDKTWIHVEAYDSDGQLHLLDAQQMPQRPVLVLELDQQQVRREGLAVMQNIFSSAREAQSVERFSTEMLQTNQMTIQSEAISTSVLKRIRLNNDQEPWVLGKAEVYGIVTGVSPSRDEPVLDIVDMPYLDHDGTDYTPNQILIHWERYRWQAADVLLMEQDDNTNYKDLATTFLDIVTQVMRTIPDPNVQGYAIIPQLTNQLIKAMPDHWFSNDDDYVDVFYTLFEGQNYSGYMGASNNAKITLSPLTIEPR</sequence>
<feature type="chain" id="PRO_5002475620" description="DUF3103 domain-containing protein" evidence="1">
    <location>
        <begin position="25"/>
        <end position="397"/>
    </location>
</feature>
<evidence type="ECO:0000313" key="2">
    <source>
        <dbReference type="EMBL" id="KJZ07141.1"/>
    </source>
</evidence>
<dbReference type="AlphaFoldDB" id="A0A0F4QHQ7"/>
<name>A0A0F4QHQ7_9GAMM</name>